<evidence type="ECO:0000313" key="6">
    <source>
        <dbReference type="Proteomes" id="UP000029538"/>
    </source>
</evidence>
<dbReference type="SUPFAM" id="SSF53448">
    <property type="entry name" value="Nucleotide-diphospho-sugar transferases"/>
    <property type="match status" value="1"/>
</dbReference>
<dbReference type="PANTHER" id="PTHR43685:SF5">
    <property type="entry name" value="GLYCOSYLTRANSFERASE EPSE-RELATED"/>
    <property type="match status" value="1"/>
</dbReference>
<organism evidence="5 6">
    <name type="scientific">Prevotella disiens DNF00882</name>
    <dbReference type="NCBI Taxonomy" id="1401075"/>
    <lineage>
        <taxon>Bacteria</taxon>
        <taxon>Pseudomonadati</taxon>
        <taxon>Bacteroidota</taxon>
        <taxon>Bacteroidia</taxon>
        <taxon>Bacteroidales</taxon>
        <taxon>Prevotellaceae</taxon>
        <taxon>Prevotella</taxon>
    </lineage>
</organism>
<evidence type="ECO:0000259" key="4">
    <source>
        <dbReference type="Pfam" id="PF00535"/>
    </source>
</evidence>
<dbReference type="Pfam" id="PF00535">
    <property type="entry name" value="Glycos_transf_2"/>
    <property type="match status" value="1"/>
</dbReference>
<accession>A0A096AS72</accession>
<dbReference type="InterPro" id="IPR029044">
    <property type="entry name" value="Nucleotide-diphossugar_trans"/>
</dbReference>
<dbReference type="Gene3D" id="3.90.550.10">
    <property type="entry name" value="Spore Coat Polysaccharide Biosynthesis Protein SpsA, Chain A"/>
    <property type="match status" value="1"/>
</dbReference>
<protein>
    <submittedName>
        <fullName evidence="5">Amylovoran biosynthesis protein AmsE</fullName>
    </submittedName>
</protein>
<name>A0A096AS72_9BACT</name>
<dbReference type="CDD" id="cd04195">
    <property type="entry name" value="GT2_AmsE_like"/>
    <property type="match status" value="1"/>
</dbReference>
<evidence type="ECO:0000256" key="3">
    <source>
        <dbReference type="ARBA" id="ARBA00022679"/>
    </source>
</evidence>
<dbReference type="EMBL" id="JRNR01000022">
    <property type="protein sequence ID" value="KGF49923.1"/>
    <property type="molecule type" value="Genomic_DNA"/>
</dbReference>
<proteinExistence type="inferred from homology"/>
<dbReference type="InterPro" id="IPR001173">
    <property type="entry name" value="Glyco_trans_2-like"/>
</dbReference>
<evidence type="ECO:0000256" key="2">
    <source>
        <dbReference type="ARBA" id="ARBA00022676"/>
    </source>
</evidence>
<sequence length="281" mass="33225">MEYQVKQKIKFSVLMSVYAKENPEWLRLSLDSVFHQTLPPNEVVLIEDGPITKALSDVIEEFKSKYHTLKVFPQKENKGLGTALNIGLQHCSYELVARMDTDDICRPNRFEKQIELFEKDADLDICSSLIDEFEGNIKNIRSQRLLPEHHEDIIKYAHQRCPVNHPTVVYKKSKVLAADGYQGFPEDYILWINMIMNGCKFYNLQESLLWFRFSYDVYRRRGGWKYAKNDIKAQWNFYKMGFTSFSEFLTNAIIRGVVRLVPNSLRVFTYKYLLRKKYDRT</sequence>
<dbReference type="RefSeq" id="WP_081938261.1">
    <property type="nucleotide sequence ID" value="NZ_JRNR01000022.1"/>
</dbReference>
<reference evidence="5 6" key="1">
    <citation type="submission" date="2014-07" db="EMBL/GenBank/DDBJ databases">
        <authorList>
            <person name="McCorrison J."/>
            <person name="Sanka R."/>
            <person name="Torralba M."/>
            <person name="Gillis M."/>
            <person name="Haft D.H."/>
            <person name="Methe B."/>
            <person name="Sutton G."/>
            <person name="Nelson K.E."/>
        </authorList>
    </citation>
    <scope>NUCLEOTIDE SEQUENCE [LARGE SCALE GENOMIC DNA]</scope>
    <source>
        <strain evidence="5 6">DNF00882</strain>
    </source>
</reference>
<feature type="domain" description="Glycosyltransferase 2-like" evidence="4">
    <location>
        <begin position="12"/>
        <end position="145"/>
    </location>
</feature>
<dbReference type="AlphaFoldDB" id="A0A096AS72"/>
<dbReference type="PANTHER" id="PTHR43685">
    <property type="entry name" value="GLYCOSYLTRANSFERASE"/>
    <property type="match status" value="1"/>
</dbReference>
<evidence type="ECO:0000313" key="5">
    <source>
        <dbReference type="EMBL" id="KGF49923.1"/>
    </source>
</evidence>
<dbReference type="GO" id="GO:0016757">
    <property type="term" value="F:glycosyltransferase activity"/>
    <property type="evidence" value="ECO:0007669"/>
    <property type="project" value="UniProtKB-KW"/>
</dbReference>
<gene>
    <name evidence="5" type="ORF">HMPREF0654_03285</name>
</gene>
<comment type="caution">
    <text evidence="5">The sequence shown here is derived from an EMBL/GenBank/DDBJ whole genome shotgun (WGS) entry which is preliminary data.</text>
</comment>
<comment type="similarity">
    <text evidence="1">Belongs to the glycosyltransferase 2 family.</text>
</comment>
<dbReference type="InterPro" id="IPR050834">
    <property type="entry name" value="Glycosyltransf_2"/>
</dbReference>
<evidence type="ECO:0000256" key="1">
    <source>
        <dbReference type="ARBA" id="ARBA00006739"/>
    </source>
</evidence>
<dbReference type="Proteomes" id="UP000029538">
    <property type="component" value="Unassembled WGS sequence"/>
</dbReference>
<keyword evidence="3" id="KW-0808">Transferase</keyword>
<keyword evidence="2" id="KW-0328">Glycosyltransferase</keyword>